<gene>
    <name evidence="2" type="ORF">GM676_21950</name>
</gene>
<dbReference type="AlphaFoldDB" id="A0A6L6PMS5"/>
<comment type="caution">
    <text evidence="2">The sequence shown here is derived from an EMBL/GenBank/DDBJ whole genome shotgun (WGS) entry which is preliminary data.</text>
</comment>
<dbReference type="EMBL" id="WNKY01000030">
    <property type="protein sequence ID" value="MTV40232.1"/>
    <property type="molecule type" value="Genomic_DNA"/>
</dbReference>
<feature type="chain" id="PRO_5026650644" evidence="1">
    <location>
        <begin position="24"/>
        <end position="130"/>
    </location>
</feature>
<name>A0A6L6PMS5_9BURK</name>
<dbReference type="OrthoDB" id="8781569at2"/>
<reference evidence="2 3" key="1">
    <citation type="submission" date="2019-11" db="EMBL/GenBank/DDBJ databases">
        <title>Type strains purchased from KCTC, JCM and DSMZ.</title>
        <authorList>
            <person name="Lu H."/>
        </authorList>
    </citation>
    <scope>NUCLEOTIDE SEQUENCE [LARGE SCALE GENOMIC DNA]</scope>
    <source>
        <strain evidence="2 3">KCTC 22382</strain>
    </source>
</reference>
<evidence type="ECO:0000256" key="1">
    <source>
        <dbReference type="SAM" id="SignalP"/>
    </source>
</evidence>
<evidence type="ECO:0000313" key="3">
    <source>
        <dbReference type="Proteomes" id="UP000475582"/>
    </source>
</evidence>
<sequence>MKTILAGIAASLALSSLMTVAHAEDVSVQITSKSPQRYHLLEEDFYNFKSVYGLENGQRISFTSRMNHFYTQLDDGKRIRIYPISRTAFLTESGARIEFRDQGETVGIANFEKLVPDSQLAANTSMTARR</sequence>
<feature type="signal peptide" evidence="1">
    <location>
        <begin position="1"/>
        <end position="23"/>
    </location>
</feature>
<keyword evidence="1" id="KW-0732">Signal</keyword>
<dbReference type="Proteomes" id="UP000475582">
    <property type="component" value="Unassembled WGS sequence"/>
</dbReference>
<accession>A0A6L6PMS5</accession>
<dbReference type="RefSeq" id="WP_155466079.1">
    <property type="nucleotide sequence ID" value="NZ_WNKY01000030.1"/>
</dbReference>
<keyword evidence="3" id="KW-1185">Reference proteome</keyword>
<organism evidence="2 3">
    <name type="scientific">Duganella radicis</name>
    <dbReference type="NCBI Taxonomy" id="551988"/>
    <lineage>
        <taxon>Bacteria</taxon>
        <taxon>Pseudomonadati</taxon>
        <taxon>Pseudomonadota</taxon>
        <taxon>Betaproteobacteria</taxon>
        <taxon>Burkholderiales</taxon>
        <taxon>Oxalobacteraceae</taxon>
        <taxon>Telluria group</taxon>
        <taxon>Duganella</taxon>
    </lineage>
</organism>
<proteinExistence type="predicted"/>
<protein>
    <submittedName>
        <fullName evidence="2">Gel scht</fullName>
    </submittedName>
</protein>
<evidence type="ECO:0000313" key="2">
    <source>
        <dbReference type="EMBL" id="MTV40232.1"/>
    </source>
</evidence>